<keyword evidence="3" id="KW-1185">Reference proteome</keyword>
<comment type="caution">
    <text evidence="2">The sequence shown here is derived from an EMBL/GenBank/DDBJ whole genome shotgun (WGS) entry which is preliminary data.</text>
</comment>
<feature type="compositionally biased region" description="Low complexity" evidence="1">
    <location>
        <begin position="1"/>
        <end position="15"/>
    </location>
</feature>
<protein>
    <submittedName>
        <fullName evidence="2">Uncharacterized protein</fullName>
    </submittedName>
</protein>
<evidence type="ECO:0000313" key="2">
    <source>
        <dbReference type="EMBL" id="KAL2872092.1"/>
    </source>
</evidence>
<feature type="region of interest" description="Disordered" evidence="1">
    <location>
        <begin position="142"/>
        <end position="162"/>
    </location>
</feature>
<evidence type="ECO:0000313" key="3">
    <source>
        <dbReference type="Proteomes" id="UP001610432"/>
    </source>
</evidence>
<dbReference type="EMBL" id="JBFXLQ010000002">
    <property type="protein sequence ID" value="KAL2872092.1"/>
    <property type="molecule type" value="Genomic_DNA"/>
</dbReference>
<dbReference type="Proteomes" id="UP001610432">
    <property type="component" value="Unassembled WGS sequence"/>
</dbReference>
<reference evidence="2 3" key="1">
    <citation type="submission" date="2024-07" db="EMBL/GenBank/DDBJ databases">
        <title>Section-level genome sequencing and comparative genomics of Aspergillus sections Usti and Cavernicolus.</title>
        <authorList>
            <consortium name="Lawrence Berkeley National Laboratory"/>
            <person name="Nybo J.L."/>
            <person name="Vesth T.C."/>
            <person name="Theobald S."/>
            <person name="Frisvad J.C."/>
            <person name="Larsen T.O."/>
            <person name="Kjaerboelling I."/>
            <person name="Rothschild-Mancinelli K."/>
            <person name="Lyhne E.K."/>
            <person name="Kogle M.E."/>
            <person name="Barry K."/>
            <person name="Clum A."/>
            <person name="Na H."/>
            <person name="Ledsgaard L."/>
            <person name="Lin J."/>
            <person name="Lipzen A."/>
            <person name="Kuo A."/>
            <person name="Riley R."/>
            <person name="Mondo S."/>
            <person name="Labutti K."/>
            <person name="Haridas S."/>
            <person name="Pangalinan J."/>
            <person name="Salamov A.A."/>
            <person name="Simmons B.A."/>
            <person name="Magnuson J.K."/>
            <person name="Chen J."/>
            <person name="Drula E."/>
            <person name="Henrissat B."/>
            <person name="Wiebenga A."/>
            <person name="Lubbers R.J."/>
            <person name="Gomes A.C."/>
            <person name="Macurrencykelacurrency M.R."/>
            <person name="Stajich J."/>
            <person name="Grigoriev I.V."/>
            <person name="Mortensen U.H."/>
            <person name="De Vries R.P."/>
            <person name="Baker S.E."/>
            <person name="Andersen M.R."/>
        </authorList>
    </citation>
    <scope>NUCLEOTIDE SEQUENCE [LARGE SCALE GENOMIC DNA]</scope>
    <source>
        <strain evidence="2 3">CBS 449.75</strain>
    </source>
</reference>
<organism evidence="2 3">
    <name type="scientific">Aspergillus lucknowensis</name>
    <dbReference type="NCBI Taxonomy" id="176173"/>
    <lineage>
        <taxon>Eukaryota</taxon>
        <taxon>Fungi</taxon>
        <taxon>Dikarya</taxon>
        <taxon>Ascomycota</taxon>
        <taxon>Pezizomycotina</taxon>
        <taxon>Eurotiomycetes</taxon>
        <taxon>Eurotiomycetidae</taxon>
        <taxon>Eurotiales</taxon>
        <taxon>Aspergillaceae</taxon>
        <taxon>Aspergillus</taxon>
        <taxon>Aspergillus subgen. Nidulantes</taxon>
    </lineage>
</organism>
<feature type="region of interest" description="Disordered" evidence="1">
    <location>
        <begin position="1"/>
        <end position="82"/>
    </location>
</feature>
<gene>
    <name evidence="2" type="ORF">BJX67DRAFT_341484</name>
</gene>
<feature type="compositionally biased region" description="Low complexity" evidence="1">
    <location>
        <begin position="59"/>
        <end position="71"/>
    </location>
</feature>
<dbReference type="GeneID" id="98142969"/>
<dbReference type="RefSeq" id="XP_070891071.1">
    <property type="nucleotide sequence ID" value="XM_071027897.1"/>
</dbReference>
<feature type="compositionally biased region" description="Polar residues" evidence="1">
    <location>
        <begin position="34"/>
        <end position="50"/>
    </location>
</feature>
<sequence length="210" mass="22829">MPRQLRLSTLTLSLRRPPPPPPPRLCCQGLPLRSIQSLQSKQNSTPSLYSKLNPVRPFSSTPASASASASPNPNPNPTSSGKSQADLIVQELQELYETATDELEIATESTDSATIYAASDRESARDALNSLLVAFELYTSSESPKVEEDSAGAGGGDGNAEEEDNERLIGLMFDPADVPEDVREEVRRRVGQRVREVRSAVENLEARVHD</sequence>
<evidence type="ECO:0000256" key="1">
    <source>
        <dbReference type="SAM" id="MobiDB-lite"/>
    </source>
</evidence>
<accession>A0ABR4M686</accession>
<proteinExistence type="predicted"/>
<name>A0ABR4M686_9EURO</name>